<dbReference type="SUPFAM" id="SSF46689">
    <property type="entry name" value="Homeodomain-like"/>
    <property type="match status" value="1"/>
</dbReference>
<evidence type="ECO:0000256" key="2">
    <source>
        <dbReference type="ARBA" id="ARBA00023125"/>
    </source>
</evidence>
<evidence type="ECO:0000256" key="4">
    <source>
        <dbReference type="PROSITE-ProRule" id="PRU00335"/>
    </source>
</evidence>
<dbReference type="PANTHER" id="PTHR30055">
    <property type="entry name" value="HTH-TYPE TRANSCRIPTIONAL REGULATOR RUTR"/>
    <property type="match status" value="1"/>
</dbReference>
<evidence type="ECO:0000313" key="7">
    <source>
        <dbReference type="Proteomes" id="UP001165378"/>
    </source>
</evidence>
<dbReference type="PANTHER" id="PTHR30055:SF234">
    <property type="entry name" value="HTH-TYPE TRANSCRIPTIONAL REGULATOR BETI"/>
    <property type="match status" value="1"/>
</dbReference>
<accession>A0AA41U0C7</accession>
<evidence type="ECO:0000313" key="6">
    <source>
        <dbReference type="EMBL" id="MCF2529678.1"/>
    </source>
</evidence>
<gene>
    <name evidence="6" type="ORF">LZ495_20985</name>
</gene>
<dbReference type="GO" id="GO:0000976">
    <property type="term" value="F:transcription cis-regulatory region binding"/>
    <property type="evidence" value="ECO:0007669"/>
    <property type="project" value="TreeGrafter"/>
</dbReference>
<dbReference type="Pfam" id="PF00440">
    <property type="entry name" value="TetR_N"/>
    <property type="match status" value="1"/>
</dbReference>
<dbReference type="Proteomes" id="UP001165378">
    <property type="component" value="Unassembled WGS sequence"/>
</dbReference>
<feature type="DNA-binding region" description="H-T-H motif" evidence="4">
    <location>
        <begin position="44"/>
        <end position="63"/>
    </location>
</feature>
<sequence>MTQVADQGRDRISRRQVDKFEERRRQLAASAMRTLAELGYARTSLRDIAQNSEFSHGVLHYYFRDKAELITYCVRQYKIDCVTRYDAVITTADTPEGLADGFAEAMAATLREDAPMHRLWYDLRNQSLFEEAFRADARDIDESLERMVGRIVAQYAELSGRPAAFPAATAYAMYDGLFQQALLRHFTGDASAAATLAENLRATLPAMLAPKPASRTKRS</sequence>
<dbReference type="GO" id="GO:0003700">
    <property type="term" value="F:DNA-binding transcription factor activity"/>
    <property type="evidence" value="ECO:0007669"/>
    <property type="project" value="TreeGrafter"/>
</dbReference>
<dbReference type="AlphaFoldDB" id="A0AA41U0C7"/>
<comment type="caution">
    <text evidence="6">The sequence shown here is derived from an EMBL/GenBank/DDBJ whole genome shotgun (WGS) entry which is preliminary data.</text>
</comment>
<dbReference type="InterPro" id="IPR050109">
    <property type="entry name" value="HTH-type_TetR-like_transc_reg"/>
</dbReference>
<proteinExistence type="predicted"/>
<keyword evidence="2 4" id="KW-0238">DNA-binding</keyword>
<dbReference type="Gene3D" id="1.10.357.10">
    <property type="entry name" value="Tetracycline Repressor, domain 2"/>
    <property type="match status" value="1"/>
</dbReference>
<reference evidence="6" key="1">
    <citation type="submission" date="2022-01" db="EMBL/GenBank/DDBJ databases">
        <title>Genome-Based Taxonomic Classification of the Phylum Actinobacteria.</title>
        <authorList>
            <person name="Gao Y."/>
        </authorList>
    </citation>
    <scope>NUCLEOTIDE SEQUENCE</scope>
    <source>
        <strain evidence="6">KLBMP 8922</strain>
    </source>
</reference>
<dbReference type="InterPro" id="IPR009057">
    <property type="entry name" value="Homeodomain-like_sf"/>
</dbReference>
<dbReference type="PROSITE" id="PS50977">
    <property type="entry name" value="HTH_TETR_2"/>
    <property type="match status" value="1"/>
</dbReference>
<evidence type="ECO:0000259" key="5">
    <source>
        <dbReference type="PROSITE" id="PS50977"/>
    </source>
</evidence>
<dbReference type="RefSeq" id="WP_235054072.1">
    <property type="nucleotide sequence ID" value="NZ_JAKFHA010000012.1"/>
</dbReference>
<dbReference type="EMBL" id="JAKFHA010000012">
    <property type="protein sequence ID" value="MCF2529678.1"/>
    <property type="molecule type" value="Genomic_DNA"/>
</dbReference>
<keyword evidence="1" id="KW-0805">Transcription regulation</keyword>
<keyword evidence="7" id="KW-1185">Reference proteome</keyword>
<dbReference type="InterPro" id="IPR036271">
    <property type="entry name" value="Tet_transcr_reg_TetR-rel_C_sf"/>
</dbReference>
<keyword evidence="3" id="KW-0804">Transcription</keyword>
<evidence type="ECO:0000256" key="1">
    <source>
        <dbReference type="ARBA" id="ARBA00023015"/>
    </source>
</evidence>
<organism evidence="6 7">
    <name type="scientific">Yinghuangia soli</name>
    <dbReference type="NCBI Taxonomy" id="2908204"/>
    <lineage>
        <taxon>Bacteria</taxon>
        <taxon>Bacillati</taxon>
        <taxon>Actinomycetota</taxon>
        <taxon>Actinomycetes</taxon>
        <taxon>Kitasatosporales</taxon>
        <taxon>Streptomycetaceae</taxon>
        <taxon>Yinghuangia</taxon>
    </lineage>
</organism>
<name>A0AA41U0C7_9ACTN</name>
<feature type="domain" description="HTH tetR-type" evidence="5">
    <location>
        <begin position="21"/>
        <end position="81"/>
    </location>
</feature>
<protein>
    <submittedName>
        <fullName evidence="6">TetR/AcrR family transcriptional regulator</fullName>
    </submittedName>
</protein>
<dbReference type="InterPro" id="IPR001647">
    <property type="entry name" value="HTH_TetR"/>
</dbReference>
<dbReference type="SUPFAM" id="SSF48498">
    <property type="entry name" value="Tetracyclin repressor-like, C-terminal domain"/>
    <property type="match status" value="1"/>
</dbReference>
<evidence type="ECO:0000256" key="3">
    <source>
        <dbReference type="ARBA" id="ARBA00023163"/>
    </source>
</evidence>